<dbReference type="OrthoDB" id="499138at2"/>
<name>A0A3A6R2E9_9VIBR</name>
<dbReference type="RefSeq" id="WP_120029063.1">
    <property type="nucleotide sequence ID" value="NZ_QVMU01000001.1"/>
</dbReference>
<dbReference type="GO" id="GO:0009297">
    <property type="term" value="P:pilus assembly"/>
    <property type="evidence" value="ECO:0007669"/>
    <property type="project" value="InterPro"/>
</dbReference>
<proteinExistence type="predicted"/>
<evidence type="ECO:0008006" key="7">
    <source>
        <dbReference type="Google" id="ProtNLM"/>
    </source>
</evidence>
<keyword evidence="6" id="KW-1185">Reference proteome</keyword>
<comment type="caution">
    <text evidence="5">The sequence shown here is derived from an EMBL/GenBank/DDBJ whole genome shotgun (WGS) entry which is preliminary data.</text>
</comment>
<keyword evidence="2" id="KW-0472">Membrane</keyword>
<feature type="chain" id="PRO_5017403759" description="Fimbrial biogenesis outer membrane usher protein" evidence="4">
    <location>
        <begin position="34"/>
        <end position="809"/>
    </location>
</feature>
<protein>
    <recommendedName>
        <fullName evidence="7">Fimbrial biogenesis outer membrane usher protein</fullName>
    </recommendedName>
</protein>
<evidence type="ECO:0000256" key="4">
    <source>
        <dbReference type="SAM" id="SignalP"/>
    </source>
</evidence>
<organism evidence="5 6">
    <name type="scientific">Vibrio sinensis</name>
    <dbReference type="NCBI Taxonomy" id="2302434"/>
    <lineage>
        <taxon>Bacteria</taxon>
        <taxon>Pseudomonadati</taxon>
        <taxon>Pseudomonadota</taxon>
        <taxon>Gammaproteobacteria</taxon>
        <taxon>Vibrionales</taxon>
        <taxon>Vibrionaceae</taxon>
        <taxon>Vibrio</taxon>
    </lineage>
</organism>
<gene>
    <name evidence="5" type="ORF">DZ860_01095</name>
</gene>
<dbReference type="AlphaFoldDB" id="A0A3A6R2E9"/>
<evidence type="ECO:0000256" key="1">
    <source>
        <dbReference type="ARBA" id="ARBA00004442"/>
    </source>
</evidence>
<evidence type="ECO:0000256" key="2">
    <source>
        <dbReference type="ARBA" id="ARBA00023136"/>
    </source>
</evidence>
<evidence type="ECO:0000313" key="5">
    <source>
        <dbReference type="EMBL" id="RJX75307.1"/>
    </source>
</evidence>
<comment type="subcellular location">
    <subcellularLocation>
        <location evidence="1">Cell outer membrane</location>
    </subcellularLocation>
</comment>
<dbReference type="Pfam" id="PF00577">
    <property type="entry name" value="Usher"/>
    <property type="match status" value="1"/>
</dbReference>
<dbReference type="EMBL" id="QVMU01000001">
    <property type="protein sequence ID" value="RJX75307.1"/>
    <property type="molecule type" value="Genomic_DNA"/>
</dbReference>
<dbReference type="GO" id="GO:0015473">
    <property type="term" value="F:fimbrial usher porin activity"/>
    <property type="evidence" value="ECO:0007669"/>
    <property type="project" value="InterPro"/>
</dbReference>
<dbReference type="InterPro" id="IPR036942">
    <property type="entry name" value="Beta-barrel_TonB_sf"/>
</dbReference>
<keyword evidence="4" id="KW-0732">Signal</keyword>
<dbReference type="GO" id="GO:0009279">
    <property type="term" value="C:cell outer membrane"/>
    <property type="evidence" value="ECO:0007669"/>
    <property type="project" value="UniProtKB-SubCell"/>
</dbReference>
<sequence length="809" mass="91946">MAFFLKSSPASITSGTTFSLALCLAMMSLDTVATEMVFPIDVNVANQRVEITAYLDDEREQYWALDGDELLPILALSIDAERLETLRSAMQGRKVTQEDFKQIGWQSHYDASELVISLTVPVTERKIIELPMEQRPSKAPPSHLPLIEPALFSGTLNSYWSHAINLKESRYSLSQVALRGTAAIGHITIEDGHTYSYNHYTNKGKWQRDRTRLMAHLPNRYGFVQFGDYQIETDITALPSGDLYGLSYSYQPEYLEAITRPNIVPLSLDSTSLVRIRVNGEEYRNMRLAAGQYNLLDLPLEQGVNEVEVSYLDQSGIEQKKFYNLIDHPQLLLAGDIETQWVYGAKQIYKDNGDKQIDTDQLGAQGLLSYGLTPWWTISSSLDWQKETQKYNLDHNFALGEFFISLDGLYENNEDSENRYEIFTQFYANDLFNNSLTNFTFGYGVNETFNTKPLAHKLSLSSSIPTPLDNGFLSFNLNHQFDEQGTISQSASINTSYRISNRVSTSLNLRWQKTETAIDRTLYLSISLPLRWNDISVSTRTSYDSRNNDYQTELSASQYRPKYYWRASSKFKDSRYDGFDAFGKWYGDKVIWNGRYSSRNESQTQSSRTLSIGADTGIAWVGDQLTWTSPVSGSFSIVSLPENLQDKYALDYDQYGRIHITSAEQGGHQELLIPIQNDSYRTIKIDSSQLEFNEELQQGEYVAIAGLHTGSSHKLAIRKGYFVSGHFLDKNQLPIANVVGEFQQHSTKKTYPFFTDEQGNFELDIMPEGRYTVHFYDDAAKGTQVNIASNMASDDTFIELGNIVLEPSR</sequence>
<feature type="signal peptide" evidence="4">
    <location>
        <begin position="1"/>
        <end position="33"/>
    </location>
</feature>
<dbReference type="PANTHER" id="PTHR30451:SF5">
    <property type="entry name" value="SLR0019 PROTEIN"/>
    <property type="match status" value="1"/>
</dbReference>
<accession>A0A3A6R2E9</accession>
<dbReference type="SUPFAM" id="SSF49452">
    <property type="entry name" value="Starch-binding domain-like"/>
    <property type="match status" value="1"/>
</dbReference>
<dbReference type="InterPro" id="IPR013784">
    <property type="entry name" value="Carb-bd-like_fold"/>
</dbReference>
<dbReference type="InterPro" id="IPR000015">
    <property type="entry name" value="Fimb_usher"/>
</dbReference>
<dbReference type="Gene3D" id="2.40.170.20">
    <property type="entry name" value="TonB-dependent receptor, beta-barrel domain"/>
    <property type="match status" value="1"/>
</dbReference>
<keyword evidence="3" id="KW-0998">Cell outer membrane</keyword>
<dbReference type="PANTHER" id="PTHR30451">
    <property type="entry name" value="OUTER MEMBRANE USHER PROTEIN"/>
    <property type="match status" value="1"/>
</dbReference>
<dbReference type="Proteomes" id="UP000273252">
    <property type="component" value="Unassembled WGS sequence"/>
</dbReference>
<dbReference type="GO" id="GO:0030246">
    <property type="term" value="F:carbohydrate binding"/>
    <property type="evidence" value="ECO:0007669"/>
    <property type="project" value="InterPro"/>
</dbReference>
<evidence type="ECO:0000256" key="3">
    <source>
        <dbReference type="ARBA" id="ARBA00023237"/>
    </source>
</evidence>
<reference evidence="5 6" key="1">
    <citation type="submission" date="2018-08" db="EMBL/GenBank/DDBJ databases">
        <title>Vibrio isolated from the Eastern China Marginal Seas.</title>
        <authorList>
            <person name="Li Y."/>
        </authorList>
    </citation>
    <scope>NUCLEOTIDE SEQUENCE [LARGE SCALE GENOMIC DNA]</scope>
    <source>
        <strain evidence="5 6">BEI233</strain>
    </source>
</reference>
<evidence type="ECO:0000313" key="6">
    <source>
        <dbReference type="Proteomes" id="UP000273252"/>
    </source>
</evidence>